<dbReference type="EMBL" id="QWKZ01000001">
    <property type="protein sequence ID" value="RIH90141.1"/>
    <property type="molecule type" value="Genomic_DNA"/>
</dbReference>
<dbReference type="OrthoDB" id="9931161at2"/>
<sequence length="86" mass="9561">MYGTLWTRLPQTLGPLLPLDEAAWEAVAHLPPQEQLVRLGLAELVMEVRDARGRVLGIGPLILSLVLLGHLEEERAYFRHPEALSG</sequence>
<dbReference type="Proteomes" id="UP000265800">
    <property type="component" value="Unassembled WGS sequence"/>
</dbReference>
<comment type="caution">
    <text evidence="1">The sequence shown here is derived from an EMBL/GenBank/DDBJ whole genome shotgun (WGS) entry which is preliminary data.</text>
</comment>
<gene>
    <name evidence="1" type="ORF">Mlute_00063</name>
</gene>
<dbReference type="RefSeq" id="WP_119358787.1">
    <property type="nucleotide sequence ID" value="NZ_QWKZ01000001.1"/>
</dbReference>
<accession>A0A399F6A4</accession>
<reference evidence="1 2" key="1">
    <citation type="submission" date="2018-08" db="EMBL/GenBank/DDBJ databases">
        <title>Meiothermus luteus KCTC 52599 genome sequencing project.</title>
        <authorList>
            <person name="Da Costa M.S."/>
            <person name="Albuquerque L."/>
            <person name="Raposo P."/>
            <person name="Froufe H.J.C."/>
            <person name="Barroso C.S."/>
            <person name="Egas C."/>
        </authorList>
    </citation>
    <scope>NUCLEOTIDE SEQUENCE [LARGE SCALE GENOMIC DNA]</scope>
    <source>
        <strain evidence="1 2">KCTC 52599</strain>
    </source>
</reference>
<protein>
    <submittedName>
        <fullName evidence="1">Uncharacterized protein</fullName>
    </submittedName>
</protein>
<name>A0A399F6A4_9DEIN</name>
<organism evidence="1 2">
    <name type="scientific">Meiothermus luteus</name>
    <dbReference type="NCBI Taxonomy" id="2026184"/>
    <lineage>
        <taxon>Bacteria</taxon>
        <taxon>Thermotogati</taxon>
        <taxon>Deinococcota</taxon>
        <taxon>Deinococci</taxon>
        <taxon>Thermales</taxon>
        <taxon>Thermaceae</taxon>
        <taxon>Meiothermus</taxon>
    </lineage>
</organism>
<evidence type="ECO:0000313" key="2">
    <source>
        <dbReference type="Proteomes" id="UP000265800"/>
    </source>
</evidence>
<dbReference type="AlphaFoldDB" id="A0A399F6A4"/>
<proteinExistence type="predicted"/>
<keyword evidence="2" id="KW-1185">Reference proteome</keyword>
<evidence type="ECO:0000313" key="1">
    <source>
        <dbReference type="EMBL" id="RIH90141.1"/>
    </source>
</evidence>